<dbReference type="GO" id="GO:0017000">
    <property type="term" value="P:antibiotic biosynthetic process"/>
    <property type="evidence" value="ECO:0007669"/>
    <property type="project" value="UniProtKB-KW"/>
</dbReference>
<accession>A0A5M7BRA1</accession>
<dbReference type="AlphaFoldDB" id="A0A5M7BRA1"/>
<dbReference type="GO" id="GO:0051213">
    <property type="term" value="F:dioxygenase activity"/>
    <property type="evidence" value="ECO:0007669"/>
    <property type="project" value="UniProtKB-KW"/>
</dbReference>
<gene>
    <name evidence="6" type="ORF">F1721_22630</name>
</gene>
<dbReference type="SUPFAM" id="SSF51197">
    <property type="entry name" value="Clavaminate synthase-like"/>
    <property type="match status" value="1"/>
</dbReference>
<dbReference type="OrthoDB" id="9769888at2"/>
<keyword evidence="2" id="KW-0560">Oxidoreductase</keyword>
<evidence type="ECO:0000256" key="4">
    <source>
        <dbReference type="ARBA" id="ARBA00023194"/>
    </source>
</evidence>
<keyword evidence="6" id="KW-0223">Dioxygenase</keyword>
<sequence>MFEEAGRTPVVQAPDAPAGPGWVAEHRAALHELVDDLGAFVIRGTGVSTVDHAVSVSRALAAPLLPEKEGFARRRTCADGVYSSSEWPANQPMCMHQELSYALRCPGLLVVTCLRAPESGGGTGVADAGAVFEALPADLVDRFEREGWQLVRNYGGAIGMPWQEAFGTEDRSEVERYCRDNAIDFEWDGDSGLRTTQRRRAVIAHPRSARRLWFNQIAFLSEWTMQPEVREYLVAELGPDGLPFTSRYGSGEPIEPDVVDLINEVYEKHTRCTPWQDGDVLVVDNLACAHSREPYRGDREVLVAMGSPQQLPAHSPTTASA</sequence>
<evidence type="ECO:0000313" key="6">
    <source>
        <dbReference type="EMBL" id="KAA5830727.1"/>
    </source>
</evidence>
<dbReference type="EMBL" id="VWPH01000010">
    <property type="protein sequence ID" value="KAA5830727.1"/>
    <property type="molecule type" value="Genomic_DNA"/>
</dbReference>
<dbReference type="PANTHER" id="PTHR10696:SF56">
    <property type="entry name" value="TAUD_TFDA-LIKE DOMAIN-CONTAINING PROTEIN"/>
    <property type="match status" value="1"/>
</dbReference>
<dbReference type="InterPro" id="IPR003819">
    <property type="entry name" value="TauD/TfdA-like"/>
</dbReference>
<keyword evidence="4" id="KW-0045">Antibiotic biosynthesis</keyword>
<feature type="domain" description="TauD/TfdA-like" evidence="5">
    <location>
        <begin position="24"/>
        <end position="304"/>
    </location>
</feature>
<dbReference type="Proteomes" id="UP000323946">
    <property type="component" value="Unassembled WGS sequence"/>
</dbReference>
<dbReference type="PANTHER" id="PTHR10696">
    <property type="entry name" value="GAMMA-BUTYROBETAINE HYDROXYLASE-RELATED"/>
    <property type="match status" value="1"/>
</dbReference>
<evidence type="ECO:0000256" key="3">
    <source>
        <dbReference type="ARBA" id="ARBA00023004"/>
    </source>
</evidence>
<evidence type="ECO:0000256" key="2">
    <source>
        <dbReference type="ARBA" id="ARBA00023002"/>
    </source>
</evidence>
<proteinExistence type="predicted"/>
<comment type="cofactor">
    <cofactor evidence="1">
        <name>Fe(2+)</name>
        <dbReference type="ChEBI" id="CHEBI:29033"/>
    </cofactor>
</comment>
<keyword evidence="3" id="KW-0408">Iron</keyword>
<dbReference type="Pfam" id="PF02668">
    <property type="entry name" value="TauD"/>
    <property type="match status" value="1"/>
</dbReference>
<evidence type="ECO:0000259" key="5">
    <source>
        <dbReference type="Pfam" id="PF02668"/>
    </source>
</evidence>
<dbReference type="Gene3D" id="3.60.130.10">
    <property type="entry name" value="Clavaminate synthase-like"/>
    <property type="match status" value="1"/>
</dbReference>
<evidence type="ECO:0000256" key="1">
    <source>
        <dbReference type="ARBA" id="ARBA00001954"/>
    </source>
</evidence>
<organism evidence="6 7">
    <name type="scientific">Saccharopolyspora hirsuta</name>
    <dbReference type="NCBI Taxonomy" id="1837"/>
    <lineage>
        <taxon>Bacteria</taxon>
        <taxon>Bacillati</taxon>
        <taxon>Actinomycetota</taxon>
        <taxon>Actinomycetes</taxon>
        <taxon>Pseudonocardiales</taxon>
        <taxon>Pseudonocardiaceae</taxon>
        <taxon>Saccharopolyspora</taxon>
    </lineage>
</organism>
<keyword evidence="7" id="KW-1185">Reference proteome</keyword>
<reference evidence="6 7" key="1">
    <citation type="submission" date="2019-09" db="EMBL/GenBank/DDBJ databases">
        <title>Draft genome sequence of the thermophilic Saccharopolyspora hirsuta VKM Ac-666T.</title>
        <authorList>
            <person name="Lobastova T.G."/>
            <person name="Fokina V."/>
            <person name="Bragin E.Y."/>
            <person name="Shtratnikova V.Y."/>
            <person name="Starodumova I.P."/>
            <person name="Tarlachkov S.V."/>
            <person name="Donova M.V."/>
        </authorList>
    </citation>
    <scope>NUCLEOTIDE SEQUENCE [LARGE SCALE GENOMIC DNA]</scope>
    <source>
        <strain evidence="6 7">VKM Ac-666</strain>
    </source>
</reference>
<evidence type="ECO:0000313" key="7">
    <source>
        <dbReference type="Proteomes" id="UP000323946"/>
    </source>
</evidence>
<protein>
    <submittedName>
        <fullName evidence="6">TauD/TfdA family dioxygenase</fullName>
    </submittedName>
</protein>
<name>A0A5M7BRA1_SACHI</name>
<dbReference type="InterPro" id="IPR042098">
    <property type="entry name" value="TauD-like_sf"/>
</dbReference>
<dbReference type="InterPro" id="IPR050411">
    <property type="entry name" value="AlphaKG_dependent_hydroxylases"/>
</dbReference>
<comment type="caution">
    <text evidence="6">The sequence shown here is derived from an EMBL/GenBank/DDBJ whole genome shotgun (WGS) entry which is preliminary data.</text>
</comment>